<reference evidence="1 2" key="1">
    <citation type="journal article" date="2019" name="Sci. Rep.">
        <title>Orb-weaving spider Araneus ventricosus genome elucidates the spidroin gene catalogue.</title>
        <authorList>
            <person name="Kono N."/>
            <person name="Nakamura H."/>
            <person name="Ohtoshi R."/>
            <person name="Moran D.A.P."/>
            <person name="Shinohara A."/>
            <person name="Yoshida Y."/>
            <person name="Fujiwara M."/>
            <person name="Mori M."/>
            <person name="Tomita M."/>
            <person name="Arakawa K."/>
        </authorList>
    </citation>
    <scope>NUCLEOTIDE SEQUENCE [LARGE SCALE GENOMIC DNA]</scope>
</reference>
<proteinExistence type="predicted"/>
<evidence type="ECO:0000313" key="2">
    <source>
        <dbReference type="Proteomes" id="UP000499080"/>
    </source>
</evidence>
<organism evidence="1 2">
    <name type="scientific">Araneus ventricosus</name>
    <name type="common">Orbweaver spider</name>
    <name type="synonym">Epeira ventricosa</name>
    <dbReference type="NCBI Taxonomy" id="182803"/>
    <lineage>
        <taxon>Eukaryota</taxon>
        <taxon>Metazoa</taxon>
        <taxon>Ecdysozoa</taxon>
        <taxon>Arthropoda</taxon>
        <taxon>Chelicerata</taxon>
        <taxon>Arachnida</taxon>
        <taxon>Araneae</taxon>
        <taxon>Araneomorphae</taxon>
        <taxon>Entelegynae</taxon>
        <taxon>Araneoidea</taxon>
        <taxon>Araneidae</taxon>
        <taxon>Araneus</taxon>
    </lineage>
</organism>
<dbReference type="AlphaFoldDB" id="A0A4Y2LI66"/>
<dbReference type="Proteomes" id="UP000499080">
    <property type="component" value="Unassembled WGS sequence"/>
</dbReference>
<protein>
    <submittedName>
        <fullName evidence="1">Uncharacterized protein</fullName>
    </submittedName>
</protein>
<dbReference type="EMBL" id="BGPR01005881">
    <property type="protein sequence ID" value="GBN14254.1"/>
    <property type="molecule type" value="Genomic_DNA"/>
</dbReference>
<evidence type="ECO:0000313" key="1">
    <source>
        <dbReference type="EMBL" id="GBN14254.1"/>
    </source>
</evidence>
<comment type="caution">
    <text evidence="1">The sequence shown here is derived from an EMBL/GenBank/DDBJ whole genome shotgun (WGS) entry which is preliminary data.</text>
</comment>
<accession>A0A4Y2LI66</accession>
<keyword evidence="2" id="KW-1185">Reference proteome</keyword>
<name>A0A4Y2LI66_ARAVE</name>
<gene>
    <name evidence="1" type="ORF">AVEN_23745_1</name>
</gene>
<sequence length="97" mass="11478">MGTSTSRALASWRREFPAFPNKPMHSPYMTVWCLFTASSWCIIEHFFFVERCQASGWEICTENTIQPRTQRFNYRTISHPFAWIRYASTEGKICCLR</sequence>